<reference evidence="1 2" key="1">
    <citation type="journal article" date="2024" name="G3 (Bethesda)">
        <title>Genome assembly of Hibiscus sabdariffa L. provides insights into metabolisms of medicinal natural products.</title>
        <authorList>
            <person name="Kim T."/>
        </authorList>
    </citation>
    <scope>NUCLEOTIDE SEQUENCE [LARGE SCALE GENOMIC DNA]</scope>
    <source>
        <strain evidence="1">TK-2024</strain>
        <tissue evidence="1">Old leaves</tissue>
    </source>
</reference>
<accession>A0ABR2A3R2</accession>
<name>A0ABR2A3R2_9ROSI</name>
<evidence type="ECO:0000313" key="2">
    <source>
        <dbReference type="Proteomes" id="UP001396334"/>
    </source>
</evidence>
<dbReference type="Proteomes" id="UP001396334">
    <property type="component" value="Unassembled WGS sequence"/>
</dbReference>
<protein>
    <submittedName>
        <fullName evidence="1">Uncharacterized protein</fullName>
    </submittedName>
</protein>
<evidence type="ECO:0000313" key="1">
    <source>
        <dbReference type="EMBL" id="KAK8487499.1"/>
    </source>
</evidence>
<gene>
    <name evidence="1" type="ORF">V6N11_070914</name>
</gene>
<sequence length="112" mass="12946">MEPRYLKVAWSVGSWVKRGQSRLELWDHGARDDGVSWFDECLAWIPQILSKPTQLELTEMFSAEGEMVEDEGRVSYILNGPDMFSPRVVVDPAKDESHDIRVVYISRDYVEP</sequence>
<organism evidence="1 2">
    <name type="scientific">Hibiscus sabdariffa</name>
    <name type="common">roselle</name>
    <dbReference type="NCBI Taxonomy" id="183260"/>
    <lineage>
        <taxon>Eukaryota</taxon>
        <taxon>Viridiplantae</taxon>
        <taxon>Streptophyta</taxon>
        <taxon>Embryophyta</taxon>
        <taxon>Tracheophyta</taxon>
        <taxon>Spermatophyta</taxon>
        <taxon>Magnoliopsida</taxon>
        <taxon>eudicotyledons</taxon>
        <taxon>Gunneridae</taxon>
        <taxon>Pentapetalae</taxon>
        <taxon>rosids</taxon>
        <taxon>malvids</taxon>
        <taxon>Malvales</taxon>
        <taxon>Malvaceae</taxon>
        <taxon>Malvoideae</taxon>
        <taxon>Hibiscus</taxon>
    </lineage>
</organism>
<dbReference type="EMBL" id="JBBPBN010000394">
    <property type="protein sequence ID" value="KAK8487499.1"/>
    <property type="molecule type" value="Genomic_DNA"/>
</dbReference>
<proteinExistence type="predicted"/>
<keyword evidence="2" id="KW-1185">Reference proteome</keyword>
<comment type="caution">
    <text evidence="1">The sequence shown here is derived from an EMBL/GenBank/DDBJ whole genome shotgun (WGS) entry which is preliminary data.</text>
</comment>